<proteinExistence type="predicted"/>
<reference evidence="3 4" key="1">
    <citation type="submission" date="2024-06" db="EMBL/GenBank/DDBJ databases">
        <authorList>
            <person name="Kraege A."/>
            <person name="Thomma B."/>
        </authorList>
    </citation>
    <scope>NUCLEOTIDE SEQUENCE [LARGE SCALE GENOMIC DNA]</scope>
</reference>
<dbReference type="Proteomes" id="UP001497392">
    <property type="component" value="Unassembled WGS sequence"/>
</dbReference>
<feature type="compositionally biased region" description="Low complexity" evidence="2">
    <location>
        <begin position="1"/>
        <end position="15"/>
    </location>
</feature>
<gene>
    <name evidence="3" type="primary">g12152</name>
    <name evidence="3" type="ORF">VP750_LOCUS10831</name>
</gene>
<accession>A0ABP1GCA1</accession>
<feature type="region of interest" description="Disordered" evidence="2">
    <location>
        <begin position="1"/>
        <end position="144"/>
    </location>
</feature>
<feature type="coiled-coil region" evidence="1">
    <location>
        <begin position="240"/>
        <end position="323"/>
    </location>
</feature>
<dbReference type="EMBL" id="CAXHTA020000019">
    <property type="protein sequence ID" value="CAL5228925.1"/>
    <property type="molecule type" value="Genomic_DNA"/>
</dbReference>
<feature type="compositionally biased region" description="Polar residues" evidence="2">
    <location>
        <begin position="46"/>
        <end position="58"/>
    </location>
</feature>
<evidence type="ECO:0000256" key="1">
    <source>
        <dbReference type="SAM" id="Coils"/>
    </source>
</evidence>
<evidence type="ECO:0000313" key="3">
    <source>
        <dbReference type="EMBL" id="CAL5228925.1"/>
    </source>
</evidence>
<protein>
    <submittedName>
        <fullName evidence="3">G12152 protein</fullName>
    </submittedName>
</protein>
<evidence type="ECO:0000313" key="4">
    <source>
        <dbReference type="Proteomes" id="UP001497392"/>
    </source>
</evidence>
<evidence type="ECO:0000256" key="2">
    <source>
        <dbReference type="SAM" id="MobiDB-lite"/>
    </source>
</evidence>
<organism evidence="3 4">
    <name type="scientific">Coccomyxa viridis</name>
    <dbReference type="NCBI Taxonomy" id="1274662"/>
    <lineage>
        <taxon>Eukaryota</taxon>
        <taxon>Viridiplantae</taxon>
        <taxon>Chlorophyta</taxon>
        <taxon>core chlorophytes</taxon>
        <taxon>Trebouxiophyceae</taxon>
        <taxon>Trebouxiophyceae incertae sedis</taxon>
        <taxon>Coccomyxaceae</taxon>
        <taxon>Coccomyxa</taxon>
    </lineage>
</organism>
<keyword evidence="1" id="KW-0175">Coiled coil</keyword>
<sequence>MSTGSLSDSDVSSDFDGSRDYSSSDDFESPSQTPRSETEEMAKVTPDTTPVHLSQQGTMKPKVPILGLRQNVNSISCGPAEATPRKEGQPVTARSRPAIPGLAFTQKPEPRSIPSLPPMAPTSSRGCRSRDQAEPLTARRRQPDAAVSVSLISEGLSLLSNAPEGGVAAETAITQISRQLGVSQAELRLFQLREVEGACSEAGQYAVAVNNSRFSLASVEKVLTQNTDLKRQAKSGSQELDTARRLIAEQQAALTAAQQSKSAQDCEHETLKGRCQVLERESAVLKEQLRRSLAVQMEGRKSLEAMRADFERLTQQLAAATQGSSQATQEEALDSAVSGISSEGHVTLPAAQPSQRDRIANVLEKLCDEAVLLRLESCLVHRSE</sequence>
<comment type="caution">
    <text evidence="3">The sequence shown here is derived from an EMBL/GenBank/DDBJ whole genome shotgun (WGS) entry which is preliminary data.</text>
</comment>
<keyword evidence="4" id="KW-1185">Reference proteome</keyword>
<name>A0ABP1GCA1_9CHLO</name>